<reference evidence="16" key="2">
    <citation type="journal article" date="2013" name="Nat. Genet.">
        <title>The draft genomes of soft-shell turtle and green sea turtle yield insights into the development and evolution of the turtle-specific body plan.</title>
        <authorList>
            <person name="Wang Z."/>
            <person name="Pascual-Anaya J."/>
            <person name="Zadissa A."/>
            <person name="Li W."/>
            <person name="Niimura Y."/>
            <person name="Huang Z."/>
            <person name="Li C."/>
            <person name="White S."/>
            <person name="Xiong Z."/>
            <person name="Fang D."/>
            <person name="Wang B."/>
            <person name="Ming Y."/>
            <person name="Chen Y."/>
            <person name="Zheng Y."/>
            <person name="Kuraku S."/>
            <person name="Pignatelli M."/>
            <person name="Herrero J."/>
            <person name="Beal K."/>
            <person name="Nozawa M."/>
            <person name="Li Q."/>
            <person name="Wang J."/>
            <person name="Zhang H."/>
            <person name="Yu L."/>
            <person name="Shigenobu S."/>
            <person name="Wang J."/>
            <person name="Liu J."/>
            <person name="Flicek P."/>
            <person name="Searle S."/>
            <person name="Wang J."/>
            <person name="Kuratani S."/>
            <person name="Yin Y."/>
            <person name="Aken B."/>
            <person name="Zhang G."/>
            <person name="Irie N."/>
        </authorList>
    </citation>
    <scope>NUCLEOTIDE SEQUENCE [LARGE SCALE GENOMIC DNA]</scope>
    <source>
        <strain evidence="16">Daiwa-1</strain>
    </source>
</reference>
<evidence type="ECO:0000256" key="4">
    <source>
        <dbReference type="ARBA" id="ARBA00022679"/>
    </source>
</evidence>
<dbReference type="SUPFAM" id="SSF53098">
    <property type="entry name" value="Ribonuclease H-like"/>
    <property type="match status" value="2"/>
</dbReference>
<name>K7F1E9_PELSI</name>
<proteinExistence type="inferred from homology"/>
<evidence type="ECO:0000256" key="1">
    <source>
        <dbReference type="ARBA" id="ARBA00010879"/>
    </source>
</evidence>
<dbReference type="PROSITE" id="PS50175">
    <property type="entry name" value="ASP_PROT_RETROV"/>
    <property type="match status" value="1"/>
</dbReference>
<dbReference type="Gene3D" id="3.10.10.10">
    <property type="entry name" value="HIV Type 1 Reverse Transcriptase, subunit A, domain 1"/>
    <property type="match status" value="1"/>
</dbReference>
<dbReference type="PANTHER" id="PTHR33064:SF36">
    <property type="entry name" value="CCHC-TYPE DOMAIN-CONTAINING PROTEIN"/>
    <property type="match status" value="1"/>
</dbReference>
<dbReference type="InterPro" id="IPR015416">
    <property type="entry name" value="Znf_H2C2_histone_UAS-bd"/>
</dbReference>
<evidence type="ECO:0000256" key="8">
    <source>
        <dbReference type="ARBA" id="ARBA00022801"/>
    </source>
</evidence>
<keyword evidence="16" id="KW-1185">Reference proteome</keyword>
<dbReference type="FunFam" id="3.30.70.270:FF:000020">
    <property type="entry name" value="Transposon Tf2-6 polyprotein-like Protein"/>
    <property type="match status" value="1"/>
</dbReference>
<feature type="domain" description="Peptidase A2" evidence="11">
    <location>
        <begin position="1"/>
        <end position="21"/>
    </location>
</feature>
<keyword evidence="6" id="KW-0540">Nuclease</keyword>
<dbReference type="InterPro" id="IPR040643">
    <property type="entry name" value="MLVIN_C"/>
</dbReference>
<dbReference type="CDD" id="cd09273">
    <property type="entry name" value="RNase_HI_RT_Bel"/>
    <property type="match status" value="1"/>
</dbReference>
<evidence type="ECO:0000256" key="5">
    <source>
        <dbReference type="ARBA" id="ARBA00022695"/>
    </source>
</evidence>
<dbReference type="Gene3D" id="3.10.20.370">
    <property type="match status" value="1"/>
</dbReference>
<dbReference type="Proteomes" id="UP000007267">
    <property type="component" value="Unassembled WGS sequence"/>
</dbReference>
<dbReference type="Pfam" id="PF00075">
    <property type="entry name" value="RNase_H"/>
    <property type="match status" value="1"/>
</dbReference>
<dbReference type="Gene3D" id="1.10.340.70">
    <property type="match status" value="1"/>
</dbReference>
<evidence type="ECO:0000259" key="14">
    <source>
        <dbReference type="PROSITE" id="PS50994"/>
    </source>
</evidence>
<dbReference type="Gene3D" id="3.30.70.270">
    <property type="match status" value="2"/>
</dbReference>
<feature type="domain" description="Reverse transcriptase" evidence="12">
    <location>
        <begin position="123"/>
        <end position="314"/>
    </location>
</feature>
<dbReference type="Gene3D" id="3.30.420.10">
    <property type="entry name" value="Ribonuclease H-like superfamily/Ribonuclease H"/>
    <property type="match status" value="2"/>
</dbReference>
<dbReference type="EMBL" id="AGCU01012376">
    <property type="status" value="NOT_ANNOTATED_CDS"/>
    <property type="molecule type" value="Genomic_DNA"/>
</dbReference>
<dbReference type="InterPro" id="IPR051320">
    <property type="entry name" value="Viral_Replic_Matur_Polypro"/>
</dbReference>
<keyword evidence="9" id="KW-0233">DNA recombination</keyword>
<feature type="domain" description="Integrase catalytic" evidence="14">
    <location>
        <begin position="828"/>
        <end position="985"/>
    </location>
</feature>
<dbReference type="InterPro" id="IPR036397">
    <property type="entry name" value="RNaseH_sf"/>
</dbReference>
<dbReference type="eggNOG" id="KOG0017">
    <property type="taxonomic scope" value="Eukaryota"/>
</dbReference>
<dbReference type="InterPro" id="IPR002156">
    <property type="entry name" value="RNaseH_domain"/>
</dbReference>
<dbReference type="GeneTree" id="ENSGT00940000160750"/>
<dbReference type="Pfam" id="PF17919">
    <property type="entry name" value="RT_RNaseH_2"/>
    <property type="match status" value="1"/>
</dbReference>
<evidence type="ECO:0000256" key="2">
    <source>
        <dbReference type="ARBA" id="ARBA00012180"/>
    </source>
</evidence>
<dbReference type="GO" id="GO:0003676">
    <property type="term" value="F:nucleic acid binding"/>
    <property type="evidence" value="ECO:0007669"/>
    <property type="project" value="InterPro"/>
</dbReference>
<dbReference type="STRING" id="13735.ENSPSIP00000001859"/>
<feature type="region of interest" description="Disordered" evidence="10">
    <location>
        <begin position="1092"/>
        <end position="1117"/>
    </location>
</feature>
<dbReference type="InterPro" id="IPR001995">
    <property type="entry name" value="Peptidase_A2_cat"/>
</dbReference>
<keyword evidence="5" id="KW-0548">Nucleotidyltransferase</keyword>
<dbReference type="InterPro" id="IPR021109">
    <property type="entry name" value="Peptidase_aspartic_dom_sf"/>
</dbReference>
<protein>
    <recommendedName>
        <fullName evidence="3">Gag-Pol polyprotein</fullName>
        <ecNumber evidence="2">3.1.26.4</ecNumber>
    </recommendedName>
</protein>
<dbReference type="InterPro" id="IPR012337">
    <property type="entry name" value="RNaseH-like_sf"/>
</dbReference>
<dbReference type="GO" id="GO:0004190">
    <property type="term" value="F:aspartic-type endopeptidase activity"/>
    <property type="evidence" value="ECO:0007669"/>
    <property type="project" value="InterPro"/>
</dbReference>
<evidence type="ECO:0000259" key="12">
    <source>
        <dbReference type="PROSITE" id="PS50878"/>
    </source>
</evidence>
<dbReference type="GO" id="GO:0016779">
    <property type="term" value="F:nucleotidyltransferase activity"/>
    <property type="evidence" value="ECO:0007669"/>
    <property type="project" value="UniProtKB-KW"/>
</dbReference>
<dbReference type="EC" id="3.1.26.4" evidence="2"/>
<dbReference type="SUPFAM" id="SSF56672">
    <property type="entry name" value="DNA/RNA polymerases"/>
    <property type="match status" value="1"/>
</dbReference>
<dbReference type="PANTHER" id="PTHR33064">
    <property type="entry name" value="POL PROTEIN"/>
    <property type="match status" value="1"/>
</dbReference>
<dbReference type="Gene3D" id="2.40.70.10">
    <property type="entry name" value="Acid Proteases"/>
    <property type="match status" value="1"/>
</dbReference>
<reference evidence="15" key="3">
    <citation type="submission" date="2025-08" db="UniProtKB">
        <authorList>
            <consortium name="Ensembl"/>
        </authorList>
    </citation>
    <scope>IDENTIFICATION</scope>
</reference>
<evidence type="ECO:0000313" key="15">
    <source>
        <dbReference type="Ensembl" id="ENSPSIP00000001859.1"/>
    </source>
</evidence>
<dbReference type="GO" id="GO:0004523">
    <property type="term" value="F:RNA-DNA hybrid ribonuclease activity"/>
    <property type="evidence" value="ECO:0007669"/>
    <property type="project" value="UniProtKB-EC"/>
</dbReference>
<dbReference type="InterPro" id="IPR043128">
    <property type="entry name" value="Rev_trsase/Diguanyl_cyclase"/>
</dbReference>
<accession>K7F1E9</accession>
<keyword evidence="7" id="KW-0255">Endonuclease</keyword>
<dbReference type="HOGENOM" id="CLU_000384_10_2_1"/>
<dbReference type="Pfam" id="PF00078">
    <property type="entry name" value="RVT_1"/>
    <property type="match status" value="1"/>
</dbReference>
<dbReference type="Pfam" id="PF00665">
    <property type="entry name" value="rve"/>
    <property type="match status" value="1"/>
</dbReference>
<evidence type="ECO:0000259" key="11">
    <source>
        <dbReference type="PROSITE" id="PS50175"/>
    </source>
</evidence>
<evidence type="ECO:0000256" key="10">
    <source>
        <dbReference type="SAM" id="MobiDB-lite"/>
    </source>
</evidence>
<dbReference type="InterPro" id="IPR041577">
    <property type="entry name" value="RT_RNaseH_2"/>
</dbReference>
<evidence type="ECO:0000313" key="16">
    <source>
        <dbReference type="Proteomes" id="UP000007267"/>
    </source>
</evidence>
<keyword evidence="8" id="KW-0378">Hydrolase</keyword>
<evidence type="ECO:0000256" key="6">
    <source>
        <dbReference type="ARBA" id="ARBA00022722"/>
    </source>
</evidence>
<organism evidence="15 16">
    <name type="scientific">Pelodiscus sinensis</name>
    <name type="common">Chinese softshell turtle</name>
    <name type="synonym">Trionyx sinensis</name>
    <dbReference type="NCBI Taxonomy" id="13735"/>
    <lineage>
        <taxon>Eukaryota</taxon>
        <taxon>Metazoa</taxon>
        <taxon>Chordata</taxon>
        <taxon>Craniata</taxon>
        <taxon>Vertebrata</taxon>
        <taxon>Euteleostomi</taxon>
        <taxon>Archelosauria</taxon>
        <taxon>Testudinata</taxon>
        <taxon>Testudines</taxon>
        <taxon>Cryptodira</taxon>
        <taxon>Trionychia</taxon>
        <taxon>Trionychidae</taxon>
        <taxon>Pelodiscus</taxon>
    </lineage>
</organism>
<dbReference type="PROSITE" id="PS50879">
    <property type="entry name" value="RNASE_H_1"/>
    <property type="match status" value="1"/>
</dbReference>
<reference evidence="16" key="1">
    <citation type="submission" date="2011-10" db="EMBL/GenBank/DDBJ databases">
        <authorList>
            <consortium name="Soft-shell Turtle Genome Consortium"/>
        </authorList>
    </citation>
    <scope>NUCLEOTIDE SEQUENCE [LARGE SCALE GENOMIC DNA]</scope>
    <source>
        <strain evidence="16">Daiwa-1</strain>
    </source>
</reference>
<evidence type="ECO:0000256" key="3">
    <source>
        <dbReference type="ARBA" id="ARBA00018735"/>
    </source>
</evidence>
<dbReference type="GO" id="GO:0015074">
    <property type="term" value="P:DNA integration"/>
    <property type="evidence" value="ECO:0007669"/>
    <property type="project" value="InterPro"/>
</dbReference>
<dbReference type="GO" id="GO:0006310">
    <property type="term" value="P:DNA recombination"/>
    <property type="evidence" value="ECO:0007669"/>
    <property type="project" value="UniProtKB-KW"/>
</dbReference>
<dbReference type="AlphaFoldDB" id="K7F1E9"/>
<dbReference type="GO" id="GO:0006508">
    <property type="term" value="P:proteolysis"/>
    <property type="evidence" value="ECO:0007669"/>
    <property type="project" value="InterPro"/>
</dbReference>
<comment type="similarity">
    <text evidence="1">Belongs to the beta type-B retroviral polymerase family. HERV class-II K(HML-2) pol subfamily.</text>
</comment>
<dbReference type="Pfam" id="PF09337">
    <property type="entry name" value="zf-H2C2"/>
    <property type="match status" value="1"/>
</dbReference>
<evidence type="ECO:0000259" key="13">
    <source>
        <dbReference type="PROSITE" id="PS50879"/>
    </source>
</evidence>
<feature type="domain" description="RNase H type-1" evidence="13">
    <location>
        <begin position="557"/>
        <end position="704"/>
    </location>
</feature>
<keyword evidence="4" id="KW-0808">Transferase</keyword>
<dbReference type="InterPro" id="IPR000477">
    <property type="entry name" value="RT_dom"/>
</dbReference>
<evidence type="ECO:0000256" key="7">
    <source>
        <dbReference type="ARBA" id="ARBA00022759"/>
    </source>
</evidence>
<evidence type="ECO:0000256" key="9">
    <source>
        <dbReference type="ARBA" id="ARBA00023172"/>
    </source>
</evidence>
<reference evidence="15" key="4">
    <citation type="submission" date="2025-09" db="UniProtKB">
        <authorList>
            <consortium name="Ensembl"/>
        </authorList>
    </citation>
    <scope>IDENTIFICATION</scope>
</reference>
<dbReference type="OMA" id="YARICAP"/>
<dbReference type="InterPro" id="IPR001584">
    <property type="entry name" value="Integrase_cat-core"/>
</dbReference>
<dbReference type="Gene3D" id="2.30.30.850">
    <property type="match status" value="1"/>
</dbReference>
<dbReference type="PROSITE" id="PS50878">
    <property type="entry name" value="RT_POL"/>
    <property type="match status" value="1"/>
</dbReference>
<dbReference type="InterPro" id="IPR043502">
    <property type="entry name" value="DNA/RNA_pol_sf"/>
</dbReference>
<dbReference type="Pfam" id="PF18697">
    <property type="entry name" value="MLVIN_C"/>
    <property type="match status" value="1"/>
</dbReference>
<dbReference type="PROSITE" id="PS50994">
    <property type="entry name" value="INTEGRASE"/>
    <property type="match status" value="1"/>
</dbReference>
<sequence length="1117" mass="123862">MLEHAFVVSSACPVALLGRDMLIKLQAKIFFRSDQNVVQLPVKQGSNYQMALCAAETQSGAEGTEVLEGVNPCVWADGTPARAKFVTPVKISLIAGESPVRVKQYPLKKATRIGLKPLIEQFKKYGWLVEGSSPFNTPILGVPKPDGVSYRLVQDLRAINKKVLVDHPMVPNPHTILTQIPADATVFTVLDLKDAFFSIPLHEESWKLFAFEWEDPDTHHKTQLLWTVLPQGFVSSPHVFGTALQKDLEDWKGQHPEVALLQYVDDLLIASPDKQKGKRATESLLNVLGEKGYKVSQKKAQICQPKVTFLGYEIEKGVRALSRDRIQAIQNMPVPTTPKELRAFLGLTGFCRMWIPDYGGKAKPLYESLTKEGLANWKWTKENQHAFESLKAALTQPPALMIPDGHKPYRLYVHENKGIASGVLTQPVGPTWKPVGYYSKVLDLVAKGWPACLRAVAATATIVEEAQKIVMGADMEVHTPHGVPQILGGEGGKFLNPSRQSRYEIFLLSNPGLTFKHTTALNPATLLPEPGPPRHDCLEVLSQTVLIRPDLTDDPLENPEEEFFVDGSSSVVEGTRHTGCAVVTLTETVWKEKLPASWSAQAAELTALTRALEMGRDKRVNIFTDSRYAFATVHAHGLLWKERGFITAAGQKIANGPQIVELLEALRLPREVAVIHVKAHGKAADERQKQGNAKADAAAKEAALMGGDMGFQGSACETSLPHEECTIQYSSADNAAAKENNAVKNKNGWWIVPGGKVMVPRPLLQELLLHLHASTHMGGTAMGDLLIRQVIAPGLYLEAQRVASQCPICQKVNPKPARPPAPMGGRQWAYYPGQAWQIDFAELPKSGRYQYLLVLVDQLTGWVEAYPTRTATASTVARILLQDLIPRFLLPESIESDQGSHFVGKVVQEVAKALDIKWKLHTPWRPQSSGQVERMNRTLKTMLTKICIETHLKWPQALPLALTRIRSMPRRGIKLSPFELMFGMPPRVLPSGWREQITVDLGKTELREHVIALQSVLSSLHRFAVPFQSLPLDAPVHAFQPGDQVLVQKWKKDPLTEKWEGPYQVLLTTHTAVKLAGSDKWTHYSRIKKYLSKKQDNNSQDVATPEAGHSSEQEADH</sequence>
<dbReference type="Ensembl" id="ENSPSIT00000001866.1">
    <property type="protein sequence ID" value="ENSPSIP00000001859.1"/>
    <property type="gene ID" value="ENSPSIG00000001866.1"/>
</dbReference>